<evidence type="ECO:0000313" key="3">
    <source>
        <dbReference type="Proteomes" id="UP000019805"/>
    </source>
</evidence>
<feature type="domain" description="Tyrosine specific protein phosphatases" evidence="1">
    <location>
        <begin position="94"/>
        <end position="152"/>
    </location>
</feature>
<dbReference type="HOGENOM" id="CLU_057546_0_0_4"/>
<dbReference type="PROSITE" id="PS00383">
    <property type="entry name" value="TYR_PHOSPHATASE_1"/>
    <property type="match status" value="1"/>
</dbReference>
<dbReference type="GO" id="GO:0004721">
    <property type="term" value="F:phosphoprotein phosphatase activity"/>
    <property type="evidence" value="ECO:0007669"/>
    <property type="project" value="InterPro"/>
</dbReference>
<organism evidence="2 3">
    <name type="scientific">Castellaniella defragrans (strain DSM 12143 / CCUG 39792 / 65Phen)</name>
    <name type="common">Alcaligenes defragrans</name>
    <dbReference type="NCBI Taxonomy" id="1437824"/>
    <lineage>
        <taxon>Bacteria</taxon>
        <taxon>Pseudomonadati</taxon>
        <taxon>Pseudomonadota</taxon>
        <taxon>Betaproteobacteria</taxon>
        <taxon>Burkholderiales</taxon>
        <taxon>Alcaligenaceae</taxon>
        <taxon>Castellaniella</taxon>
    </lineage>
</organism>
<accession>W8WZP9</accession>
<dbReference type="eggNOG" id="COG2365">
    <property type="taxonomic scope" value="Bacteria"/>
</dbReference>
<dbReference type="EMBL" id="HG916765">
    <property type="protein sequence ID" value="CDM25243.1"/>
    <property type="molecule type" value="Genomic_DNA"/>
</dbReference>
<evidence type="ECO:0000259" key="1">
    <source>
        <dbReference type="PROSITE" id="PS50056"/>
    </source>
</evidence>
<dbReference type="AlphaFoldDB" id="W8WZP9"/>
<keyword evidence="3" id="KW-1185">Reference proteome</keyword>
<dbReference type="Gene3D" id="3.90.190.10">
    <property type="entry name" value="Protein tyrosine phosphatase superfamily"/>
    <property type="match status" value="1"/>
</dbReference>
<name>W8WZP9_CASD6</name>
<reference evidence="2 3" key="1">
    <citation type="journal article" date="2014" name="BMC Microbiol.">
        <title>The oxygen-independent metabolism of cyclic monoterpenes in Castellaniella defragrans 65Phen.</title>
        <authorList>
            <person name="Petasch J."/>
            <person name="Disch E.M."/>
            <person name="Markert S."/>
            <person name="Becher D."/>
            <person name="Schweder T."/>
            <person name="Huttel B."/>
            <person name="Reinhardt R."/>
            <person name="Harder J."/>
        </authorList>
    </citation>
    <scope>NUCLEOTIDE SEQUENCE [LARGE SCALE GENOMIC DNA]</scope>
    <source>
        <strain evidence="2">65Phen</strain>
    </source>
</reference>
<dbReference type="SUPFAM" id="SSF52799">
    <property type="entry name" value="(Phosphotyrosine protein) phosphatases II"/>
    <property type="match status" value="1"/>
</dbReference>
<proteinExistence type="predicted"/>
<dbReference type="InterPro" id="IPR029021">
    <property type="entry name" value="Prot-tyrosine_phosphatase-like"/>
</dbReference>
<dbReference type="InterPro" id="IPR016130">
    <property type="entry name" value="Tyr_Pase_AS"/>
</dbReference>
<dbReference type="Proteomes" id="UP000019805">
    <property type="component" value="Chromosome"/>
</dbReference>
<dbReference type="InterPro" id="IPR000387">
    <property type="entry name" value="Tyr_Pase_dom"/>
</dbReference>
<dbReference type="KEGG" id="cdn:BN940_13991"/>
<dbReference type="InterPro" id="IPR026893">
    <property type="entry name" value="Tyr/Ser_Pase_IphP-type"/>
</dbReference>
<gene>
    <name evidence="2" type="ORF">BN940_13991</name>
</gene>
<dbReference type="PROSITE" id="PS50056">
    <property type="entry name" value="TYR_PHOSPHATASE_2"/>
    <property type="match status" value="1"/>
</dbReference>
<dbReference type="STRING" id="1437824.BN940_13991"/>
<sequence length="229" mass="24892">MFRSEALARLTDEDLRRVAALDIGLVCDLRAADERQRAESRWPAGRAARTLYSARADALAAVRISGWRERIADPAFDAEAARQWILGAYAAMPRLFAEVLAELFAALEGPASPVTLVHCTAGKDRTGFVCAILLFALGVSRDDVFENYLLTRARCPPAELVRGLLGDELEGLPPRALDALLVMADVREEYLMAALDCIGRDFGGIDAYFRVACGLTAAGHAGLRMRLLA</sequence>
<dbReference type="Pfam" id="PF13350">
    <property type="entry name" value="Y_phosphatase3"/>
    <property type="match status" value="1"/>
</dbReference>
<protein>
    <submittedName>
        <fullName evidence="2">Protein tyrosine/serine phosphatase</fullName>
    </submittedName>
</protein>
<evidence type="ECO:0000313" key="2">
    <source>
        <dbReference type="EMBL" id="CDM25243.1"/>
    </source>
</evidence>